<dbReference type="InterPro" id="IPR050861">
    <property type="entry name" value="Dihydroxyacetone_Kinase"/>
</dbReference>
<dbReference type="OrthoDB" id="1724672at2759"/>
<comment type="catalytic activity">
    <reaction evidence="14">
        <text>FAD = riboflavin cyclic-4',5'-phosphate + AMP + H(+)</text>
        <dbReference type="Rhea" id="RHEA:13729"/>
        <dbReference type="ChEBI" id="CHEBI:15378"/>
        <dbReference type="ChEBI" id="CHEBI:57692"/>
        <dbReference type="ChEBI" id="CHEBI:76202"/>
        <dbReference type="ChEBI" id="CHEBI:456215"/>
        <dbReference type="EC" id="4.6.1.15"/>
    </reaction>
</comment>
<evidence type="ECO:0000256" key="9">
    <source>
        <dbReference type="ARBA" id="ARBA00023285"/>
    </source>
</evidence>
<feature type="domain" description="DhaL" evidence="16">
    <location>
        <begin position="374"/>
        <end position="568"/>
    </location>
</feature>
<evidence type="ECO:0000256" key="13">
    <source>
        <dbReference type="ARBA" id="ARBA00047974"/>
    </source>
</evidence>
<evidence type="ECO:0000256" key="11">
    <source>
        <dbReference type="ARBA" id="ARBA00045490"/>
    </source>
</evidence>
<protein>
    <recommendedName>
        <fullName evidence="4">Triokinase/FMN cyclase</fullName>
        <ecNumber evidence="2">2.7.1.28</ecNumber>
        <ecNumber evidence="1">2.7.1.29</ecNumber>
        <ecNumber evidence="3">4.6.1.15</ecNumber>
    </recommendedName>
    <alternativeName>
        <fullName evidence="10">Bifunctional ATP-dependent dihydroxyacetone kinase/FAD-AMP lyase (cyclizing)</fullName>
    </alternativeName>
</protein>
<evidence type="ECO:0000256" key="6">
    <source>
        <dbReference type="ARBA" id="ARBA00022741"/>
    </source>
</evidence>
<comment type="catalytic activity">
    <reaction evidence="15">
        <text>dihydroxyacetone + ATP = dihydroxyacetone phosphate + ADP + H(+)</text>
        <dbReference type="Rhea" id="RHEA:15773"/>
        <dbReference type="ChEBI" id="CHEBI:15378"/>
        <dbReference type="ChEBI" id="CHEBI:16016"/>
        <dbReference type="ChEBI" id="CHEBI:30616"/>
        <dbReference type="ChEBI" id="CHEBI:57642"/>
        <dbReference type="ChEBI" id="CHEBI:456216"/>
        <dbReference type="EC" id="2.7.1.29"/>
    </reaction>
</comment>
<dbReference type="InterPro" id="IPR004006">
    <property type="entry name" value="DhaK_dom"/>
</dbReference>
<evidence type="ECO:0000259" key="16">
    <source>
        <dbReference type="PROSITE" id="PS51480"/>
    </source>
</evidence>
<dbReference type="EC" id="2.7.1.28" evidence="2"/>
<evidence type="ECO:0000256" key="2">
    <source>
        <dbReference type="ARBA" id="ARBA00012110"/>
    </source>
</evidence>
<comment type="subunit">
    <text evidence="12">Homodimer. Interacts with IFIH1 (via the CARD domains), the interaction is inhibited by viral infection.</text>
</comment>
<sequence length="583" mass="63347">MVDVLMKSSDSSLKCYWKGISTAYPGLFIDVESQTILLNKDRANRVALVSAGGAGHEPFGAGYVGENMLTAFIGGALFAAPTAGRISTALLNIAKLNKGGILAVIMNNTSDMLMFGLAIETVRVKGVQIESILVADDVAHLDADVKNGYLSRRGLSGSVLMFKILGALSKNGRSLKEMVLEARCINCRTCSLGIGMRPCKYPGHNQTMWMLDETSVEVGIGLHGEAGLGRLQGVSTTDLVRVILSQMMRIFVVKQGDDIVLLINNLGSCNEIEMYTLAHEVEEQITSKGINVLRTYVGHFLSTLDTKGADITLLNISGREDWLRFLDQETEAYAWPVTRLSRINYKIPKALTTLEVDDKLPEVDSMVLTEREGNTFKSTILAICRQLREEKDKLNKLDSESGDGDTGTAHLKLADALQNNIGNIPVRNLGMGFLIMSKLAENCGGNTSAALYSLMLLGASKSATDWASAWIGAVEMLRKYTIADVGDRSMLDALIPACLGFDSYLKEFGEENWPKALSYSLDKAIEGCEKTATMKSRVGRAMFVDPSRVKDVDPGAYAVVAVLTAILKNLVLEQNGEDMQCPI</sequence>
<reference evidence="18" key="1">
    <citation type="journal article" date="2021" name="Mol. Ecol. Resour.">
        <title>Apolygus lucorum genome provides insights into omnivorousness and mesophyll feeding.</title>
        <authorList>
            <person name="Liu Y."/>
            <person name="Liu H."/>
            <person name="Wang H."/>
            <person name="Huang T."/>
            <person name="Liu B."/>
            <person name="Yang B."/>
            <person name="Yin L."/>
            <person name="Li B."/>
            <person name="Zhang Y."/>
            <person name="Zhang S."/>
            <person name="Jiang F."/>
            <person name="Zhang X."/>
            <person name="Ren Y."/>
            <person name="Wang B."/>
            <person name="Wang S."/>
            <person name="Lu Y."/>
            <person name="Wu K."/>
            <person name="Fan W."/>
            <person name="Wang G."/>
        </authorList>
    </citation>
    <scope>NUCLEOTIDE SEQUENCE</scope>
    <source>
        <strain evidence="18">12Hb</strain>
    </source>
</reference>
<evidence type="ECO:0000256" key="7">
    <source>
        <dbReference type="ARBA" id="ARBA00022777"/>
    </source>
</evidence>
<evidence type="ECO:0000256" key="1">
    <source>
        <dbReference type="ARBA" id="ARBA00012107"/>
    </source>
</evidence>
<accession>A0A8S9XA17</accession>
<proteinExistence type="predicted"/>
<keyword evidence="19" id="KW-1185">Reference proteome</keyword>
<dbReference type="PROSITE" id="PS51481">
    <property type="entry name" value="DHAK"/>
    <property type="match status" value="1"/>
</dbReference>
<dbReference type="Gene3D" id="3.30.1180.20">
    <property type="entry name" value="Dihydroxyacetone kinase, domain 2"/>
    <property type="match status" value="1"/>
</dbReference>
<dbReference type="GO" id="GO:0005524">
    <property type="term" value="F:ATP binding"/>
    <property type="evidence" value="ECO:0007669"/>
    <property type="project" value="UniProtKB-KW"/>
</dbReference>
<dbReference type="GO" id="GO:0005829">
    <property type="term" value="C:cytosol"/>
    <property type="evidence" value="ECO:0007669"/>
    <property type="project" value="TreeGrafter"/>
</dbReference>
<comment type="caution">
    <text evidence="18">The sequence shown here is derived from an EMBL/GenBank/DDBJ whole genome shotgun (WGS) entry which is preliminary data.</text>
</comment>
<dbReference type="InterPro" id="IPR036117">
    <property type="entry name" value="DhaL_dom_sf"/>
</dbReference>
<evidence type="ECO:0000256" key="14">
    <source>
        <dbReference type="ARBA" id="ARBA00048526"/>
    </source>
</evidence>
<dbReference type="Proteomes" id="UP000466442">
    <property type="component" value="Linkage Group LG9"/>
</dbReference>
<evidence type="ECO:0000313" key="19">
    <source>
        <dbReference type="Proteomes" id="UP000466442"/>
    </source>
</evidence>
<dbReference type="EMBL" id="WIXP02000009">
    <property type="protein sequence ID" value="KAF6205837.1"/>
    <property type="molecule type" value="Genomic_DNA"/>
</dbReference>
<dbReference type="InterPro" id="IPR004007">
    <property type="entry name" value="DhaL_dom"/>
</dbReference>
<evidence type="ECO:0000256" key="3">
    <source>
        <dbReference type="ARBA" id="ARBA00012578"/>
    </source>
</evidence>
<dbReference type="GO" id="GO:0034012">
    <property type="term" value="F:FAD-AMP lyase (cyclizing) activity"/>
    <property type="evidence" value="ECO:0007669"/>
    <property type="project" value="UniProtKB-EC"/>
</dbReference>
<dbReference type="EC" id="2.7.1.29" evidence="1"/>
<dbReference type="AlphaFoldDB" id="A0A8S9XA17"/>
<feature type="domain" description="DhaK" evidence="17">
    <location>
        <begin position="8"/>
        <end position="335"/>
    </location>
</feature>
<organism evidence="18 19">
    <name type="scientific">Apolygus lucorum</name>
    <name type="common">Small green plant bug</name>
    <name type="synonym">Lygocoris lucorum</name>
    <dbReference type="NCBI Taxonomy" id="248454"/>
    <lineage>
        <taxon>Eukaryota</taxon>
        <taxon>Metazoa</taxon>
        <taxon>Ecdysozoa</taxon>
        <taxon>Arthropoda</taxon>
        <taxon>Hexapoda</taxon>
        <taxon>Insecta</taxon>
        <taxon>Pterygota</taxon>
        <taxon>Neoptera</taxon>
        <taxon>Paraneoptera</taxon>
        <taxon>Hemiptera</taxon>
        <taxon>Heteroptera</taxon>
        <taxon>Panheteroptera</taxon>
        <taxon>Cimicomorpha</taxon>
        <taxon>Miridae</taxon>
        <taxon>Mirini</taxon>
        <taxon>Apolygus</taxon>
    </lineage>
</organism>
<evidence type="ECO:0000256" key="12">
    <source>
        <dbReference type="ARBA" id="ARBA00046681"/>
    </source>
</evidence>
<evidence type="ECO:0000313" key="18">
    <source>
        <dbReference type="EMBL" id="KAF6205837.1"/>
    </source>
</evidence>
<dbReference type="SUPFAM" id="SSF82549">
    <property type="entry name" value="DAK1/DegV-like"/>
    <property type="match status" value="1"/>
</dbReference>
<dbReference type="GO" id="GO:0004371">
    <property type="term" value="F:glycerone kinase activity"/>
    <property type="evidence" value="ECO:0007669"/>
    <property type="project" value="UniProtKB-EC"/>
</dbReference>
<evidence type="ECO:0000256" key="8">
    <source>
        <dbReference type="ARBA" id="ARBA00022840"/>
    </source>
</evidence>
<evidence type="ECO:0000256" key="15">
    <source>
        <dbReference type="ARBA" id="ARBA00048898"/>
    </source>
</evidence>
<dbReference type="PANTHER" id="PTHR28629">
    <property type="entry name" value="TRIOKINASE/FMN CYCLASE"/>
    <property type="match status" value="1"/>
</dbReference>
<evidence type="ECO:0000256" key="4">
    <source>
        <dbReference type="ARBA" id="ARBA00018932"/>
    </source>
</evidence>
<dbReference type="SUPFAM" id="SSF101473">
    <property type="entry name" value="DhaL-like"/>
    <property type="match status" value="1"/>
</dbReference>
<evidence type="ECO:0000256" key="10">
    <source>
        <dbReference type="ARBA" id="ARBA00032426"/>
    </source>
</evidence>
<name>A0A8S9XA17_APOLU</name>
<comment type="function">
    <text evidence="11">Catalyzes both the phosphorylation of dihydroxyacetone and of glyceraldehyde, and the splitting of ribonucleoside diphosphate-X compounds among which FAD is the best substrate. Represses IFIH1-mediated cellular antiviral response.</text>
</comment>
<dbReference type="SMART" id="SM01120">
    <property type="entry name" value="Dak2"/>
    <property type="match status" value="1"/>
</dbReference>
<dbReference type="Gene3D" id="3.40.50.10440">
    <property type="entry name" value="Dihydroxyacetone kinase, domain 1"/>
    <property type="match status" value="1"/>
</dbReference>
<keyword evidence="6" id="KW-0547">Nucleotide-binding</keyword>
<keyword evidence="5" id="KW-0808">Transferase</keyword>
<keyword evidence="7" id="KW-0418">Kinase</keyword>
<dbReference type="Pfam" id="PF02733">
    <property type="entry name" value="Dak1"/>
    <property type="match status" value="1"/>
</dbReference>
<comment type="catalytic activity">
    <reaction evidence="13">
        <text>D-glyceraldehyde + ATP = D-glyceraldehyde 3-phosphate + ADP + H(+)</text>
        <dbReference type="Rhea" id="RHEA:13941"/>
        <dbReference type="ChEBI" id="CHEBI:15378"/>
        <dbReference type="ChEBI" id="CHEBI:17378"/>
        <dbReference type="ChEBI" id="CHEBI:30616"/>
        <dbReference type="ChEBI" id="CHEBI:59776"/>
        <dbReference type="ChEBI" id="CHEBI:456216"/>
        <dbReference type="EC" id="2.7.1.28"/>
    </reaction>
</comment>
<dbReference type="EC" id="4.6.1.15" evidence="3"/>
<dbReference type="PROSITE" id="PS51480">
    <property type="entry name" value="DHAL"/>
    <property type="match status" value="1"/>
</dbReference>
<evidence type="ECO:0000256" key="5">
    <source>
        <dbReference type="ARBA" id="ARBA00022679"/>
    </source>
</evidence>
<evidence type="ECO:0000259" key="17">
    <source>
        <dbReference type="PROSITE" id="PS51481"/>
    </source>
</evidence>
<dbReference type="Gene3D" id="1.25.40.340">
    <property type="match status" value="1"/>
</dbReference>
<keyword evidence="8" id="KW-0067">ATP-binding</keyword>
<dbReference type="GO" id="GO:0050354">
    <property type="term" value="F:triokinase activity"/>
    <property type="evidence" value="ECO:0007669"/>
    <property type="project" value="UniProtKB-EC"/>
</dbReference>
<dbReference type="PANTHER" id="PTHR28629:SF4">
    <property type="entry name" value="TRIOKINASE_FMN CYCLASE"/>
    <property type="match status" value="1"/>
</dbReference>
<dbReference type="GO" id="GO:0019563">
    <property type="term" value="P:glycerol catabolic process"/>
    <property type="evidence" value="ECO:0007669"/>
    <property type="project" value="TreeGrafter"/>
</dbReference>
<keyword evidence="9" id="KW-0170">Cobalt</keyword>
<dbReference type="Pfam" id="PF02734">
    <property type="entry name" value="Dak2"/>
    <property type="match status" value="1"/>
</dbReference>
<gene>
    <name evidence="18" type="ORF">GE061_020011</name>
</gene>